<accession>A0AAD7D6F2</accession>
<dbReference type="Proteomes" id="UP001221757">
    <property type="component" value="Unassembled WGS sequence"/>
</dbReference>
<evidence type="ECO:0000313" key="2">
    <source>
        <dbReference type="Proteomes" id="UP001221757"/>
    </source>
</evidence>
<dbReference type="AlphaFoldDB" id="A0AAD7D6F2"/>
<protein>
    <submittedName>
        <fullName evidence="1">Uncharacterized protein</fullName>
    </submittedName>
</protein>
<evidence type="ECO:0000313" key="1">
    <source>
        <dbReference type="EMBL" id="KAJ7679645.1"/>
    </source>
</evidence>
<name>A0AAD7D6F2_MYCRO</name>
<reference evidence="1" key="1">
    <citation type="submission" date="2023-03" db="EMBL/GenBank/DDBJ databases">
        <title>Massive genome expansion in bonnet fungi (Mycena s.s.) driven by repeated elements and novel gene families across ecological guilds.</title>
        <authorList>
            <consortium name="Lawrence Berkeley National Laboratory"/>
            <person name="Harder C.B."/>
            <person name="Miyauchi S."/>
            <person name="Viragh M."/>
            <person name="Kuo A."/>
            <person name="Thoen E."/>
            <person name="Andreopoulos B."/>
            <person name="Lu D."/>
            <person name="Skrede I."/>
            <person name="Drula E."/>
            <person name="Henrissat B."/>
            <person name="Morin E."/>
            <person name="Kohler A."/>
            <person name="Barry K."/>
            <person name="LaButti K."/>
            <person name="Morin E."/>
            <person name="Salamov A."/>
            <person name="Lipzen A."/>
            <person name="Mereny Z."/>
            <person name="Hegedus B."/>
            <person name="Baldrian P."/>
            <person name="Stursova M."/>
            <person name="Weitz H."/>
            <person name="Taylor A."/>
            <person name="Grigoriev I.V."/>
            <person name="Nagy L.G."/>
            <person name="Martin F."/>
            <person name="Kauserud H."/>
        </authorList>
    </citation>
    <scope>NUCLEOTIDE SEQUENCE</scope>
    <source>
        <strain evidence="1">CBHHK067</strain>
    </source>
</reference>
<gene>
    <name evidence="1" type="ORF">B0H17DRAFT_943994</name>
</gene>
<comment type="caution">
    <text evidence="1">The sequence shown here is derived from an EMBL/GenBank/DDBJ whole genome shotgun (WGS) entry which is preliminary data.</text>
</comment>
<sequence>MIARARREHPRQEGIDTVTFSSYGTFVGRLSAANFPRDWAERVASQLGGGTQVMQGWQTVKNQYFRYQHEKYGHGRYDEVYGWQPTPGMPKLSLLVFLDGEAADMDEFELELLGEAWAYVTIALVGMENCPHHHSHAVELERVALFNPHVGFFDVHGRVCERFVVEDLLGSVYPVDPPRYDEILRPEFDLPPSNELPGYSDRDGRMILDFHRSDQLKTKFECNSTRVDLKRPITSIFGTFWLVDAKTMFPRPF</sequence>
<dbReference type="EMBL" id="JARKIE010000129">
    <property type="protein sequence ID" value="KAJ7679645.1"/>
    <property type="molecule type" value="Genomic_DNA"/>
</dbReference>
<keyword evidence="2" id="KW-1185">Reference proteome</keyword>
<proteinExistence type="predicted"/>
<organism evidence="1 2">
    <name type="scientific">Mycena rosella</name>
    <name type="common">Pink bonnet</name>
    <name type="synonym">Agaricus rosellus</name>
    <dbReference type="NCBI Taxonomy" id="1033263"/>
    <lineage>
        <taxon>Eukaryota</taxon>
        <taxon>Fungi</taxon>
        <taxon>Dikarya</taxon>
        <taxon>Basidiomycota</taxon>
        <taxon>Agaricomycotina</taxon>
        <taxon>Agaricomycetes</taxon>
        <taxon>Agaricomycetidae</taxon>
        <taxon>Agaricales</taxon>
        <taxon>Marasmiineae</taxon>
        <taxon>Mycenaceae</taxon>
        <taxon>Mycena</taxon>
    </lineage>
</organism>